<dbReference type="AlphaFoldDB" id="A0A219B0J4"/>
<evidence type="ECO:0000256" key="15">
    <source>
        <dbReference type="SAM" id="SignalP"/>
    </source>
</evidence>
<evidence type="ECO:0000256" key="4">
    <source>
        <dbReference type="ARBA" id="ARBA00022496"/>
    </source>
</evidence>
<dbReference type="InterPro" id="IPR010917">
    <property type="entry name" value="TonB_rcpt_CS"/>
</dbReference>
<evidence type="ECO:0000256" key="12">
    <source>
        <dbReference type="PROSITE-ProRule" id="PRU01360"/>
    </source>
</evidence>
<comment type="caution">
    <text evidence="18">The sequence shown here is derived from an EMBL/GenBank/DDBJ whole genome shotgun (WGS) entry which is preliminary data.</text>
</comment>
<evidence type="ECO:0000256" key="6">
    <source>
        <dbReference type="ARBA" id="ARBA00022729"/>
    </source>
</evidence>
<dbReference type="OrthoDB" id="9760333at2"/>
<evidence type="ECO:0000256" key="1">
    <source>
        <dbReference type="ARBA" id="ARBA00004571"/>
    </source>
</evidence>
<evidence type="ECO:0000259" key="17">
    <source>
        <dbReference type="Pfam" id="PF07715"/>
    </source>
</evidence>
<evidence type="ECO:0000256" key="11">
    <source>
        <dbReference type="ARBA" id="ARBA00023237"/>
    </source>
</evidence>
<evidence type="ECO:0000256" key="13">
    <source>
        <dbReference type="PROSITE-ProRule" id="PRU10144"/>
    </source>
</evidence>
<dbReference type="InterPro" id="IPR000531">
    <property type="entry name" value="Beta-barrel_TonB"/>
</dbReference>
<keyword evidence="18" id="KW-0675">Receptor</keyword>
<comment type="subcellular location">
    <subcellularLocation>
        <location evidence="1 12">Cell outer membrane</location>
        <topology evidence="1 12">Multi-pass membrane protein</topology>
    </subcellularLocation>
</comment>
<keyword evidence="10 12" id="KW-0472">Membrane</keyword>
<dbReference type="InterPro" id="IPR012910">
    <property type="entry name" value="Plug_dom"/>
</dbReference>
<dbReference type="SUPFAM" id="SSF56935">
    <property type="entry name" value="Porins"/>
    <property type="match status" value="1"/>
</dbReference>
<dbReference type="PANTHER" id="PTHR32552:SF81">
    <property type="entry name" value="TONB-DEPENDENT OUTER MEMBRANE RECEPTOR"/>
    <property type="match status" value="1"/>
</dbReference>
<keyword evidence="5 12" id="KW-0812">Transmembrane</keyword>
<reference evidence="19" key="1">
    <citation type="submission" date="2017-05" db="EMBL/GenBank/DDBJ databases">
        <authorList>
            <person name="Lin X."/>
        </authorList>
    </citation>
    <scope>NUCLEOTIDE SEQUENCE [LARGE SCALE GENOMIC DNA]</scope>
    <source>
        <strain evidence="19">JLT2012</strain>
    </source>
</reference>
<dbReference type="RefSeq" id="WP_088713641.1">
    <property type="nucleotide sequence ID" value="NZ_NFZT01000007.1"/>
</dbReference>
<organism evidence="18 19">
    <name type="scientific">Pacificimonas flava</name>
    <dbReference type="NCBI Taxonomy" id="1234595"/>
    <lineage>
        <taxon>Bacteria</taxon>
        <taxon>Pseudomonadati</taxon>
        <taxon>Pseudomonadota</taxon>
        <taxon>Alphaproteobacteria</taxon>
        <taxon>Sphingomonadales</taxon>
        <taxon>Sphingosinicellaceae</taxon>
        <taxon>Pacificimonas</taxon>
    </lineage>
</organism>
<evidence type="ECO:0000256" key="5">
    <source>
        <dbReference type="ARBA" id="ARBA00022692"/>
    </source>
</evidence>
<dbReference type="Gene3D" id="2.40.170.20">
    <property type="entry name" value="TonB-dependent receptor, beta-barrel domain"/>
    <property type="match status" value="3"/>
</dbReference>
<name>A0A219B0J4_9SPHN</name>
<dbReference type="InterPro" id="IPR039426">
    <property type="entry name" value="TonB-dep_rcpt-like"/>
</dbReference>
<keyword evidence="6 15" id="KW-0732">Signal</keyword>
<sequence>MTRCLSTALLLGTVSLVSVSASAQVETSDPTAVDPADQVNQPVAPAAVAGQQAADVIVITAQGREQQLSDVPIAVSAVSAEQLQNSGANDIRELNQLAPSLLVSSTGTEANGSARVRGIGTVGDNPGLESSVAVFIDGVYRSRSGAGLNEIGPIERVEVLRGPQGTLFGRNASAGLINIVTQGPEFDTFGYGTGTYGNYDFVRLEGGFNTAVSDTVAARIDGVYSRRDGFYNDVNNDTDVNDRDRYLVRAQALFEPTSDLSFRLIGDYSKKDEACCAAVFLTPEVSPFARIPLSGDAFDPQGYGDALVSEANPIIPVLLSLGQDPRAFTDDPYDRNIYTTPGRTYEGETEDWGVSLQADWDLGWGEITSITGYREYLNQQGSDTDYTQVDILYREPGADALSRKFETFSQELRLQGSILDDRLDWLVGGYYANEDLTVRENLKFGSDYGRFAACRLNVSVGLQAFYDENSVGCISPTGQAVIGGQVPGVPSPFGAAGPLILQNLALLDSVRNVGSDGSRYMQNSENFAFFTHNIFHVTDTVDLTVGLRYTNETKTFSADLNNTNTICPQVRENLSPLLAGPLGALAGGIISLSCQGNSTSELNGLVLDDERSEEELTGTAVLSWKPSRETLIYGSYSRGYKAGGFNLDRSALNGQGGNAVVAGPLVLADTANLQFDQEEVDAFEIGAKYDTRAFSLSAAIFRQEFSNFQLNTFNGTVYLVQNVNGCSDLDGGDGADTDTSAATGSCVGDIEPGVISQGFELEASLRPANYLAVTTGLTYAATEYADNLVGSDQGVPLDPALRLLPGDNLSNAPELVMTGSLSWTPPIGDTGMSGLFYINTRVTGDYNTGSDLLAAKEQDGYVVVNGRIGIRGEDERWAIEGWVQNMFDEEYTQVGFNTPFIAPNQTYSAFLAEPRTYGVTLRGRF</sequence>
<keyword evidence="9 14" id="KW-0798">TonB box</keyword>
<keyword evidence="3 12" id="KW-1134">Transmembrane beta strand</keyword>
<evidence type="ECO:0000256" key="2">
    <source>
        <dbReference type="ARBA" id="ARBA00022448"/>
    </source>
</evidence>
<dbReference type="Proteomes" id="UP000198462">
    <property type="component" value="Unassembled WGS sequence"/>
</dbReference>
<dbReference type="PANTHER" id="PTHR32552">
    <property type="entry name" value="FERRICHROME IRON RECEPTOR-RELATED"/>
    <property type="match status" value="1"/>
</dbReference>
<feature type="short sequence motif" description="TonB C-terminal box" evidence="13">
    <location>
        <begin position="908"/>
        <end position="925"/>
    </location>
</feature>
<keyword evidence="19" id="KW-1185">Reference proteome</keyword>
<proteinExistence type="inferred from homology"/>
<feature type="signal peptide" evidence="15">
    <location>
        <begin position="1"/>
        <end position="23"/>
    </location>
</feature>
<evidence type="ECO:0000256" key="14">
    <source>
        <dbReference type="RuleBase" id="RU003357"/>
    </source>
</evidence>
<dbReference type="InterPro" id="IPR036942">
    <property type="entry name" value="Beta-barrel_TonB_sf"/>
</dbReference>
<evidence type="ECO:0000313" key="19">
    <source>
        <dbReference type="Proteomes" id="UP000198462"/>
    </source>
</evidence>
<keyword evidence="4" id="KW-0410">Iron transport</keyword>
<evidence type="ECO:0000259" key="16">
    <source>
        <dbReference type="Pfam" id="PF00593"/>
    </source>
</evidence>
<keyword evidence="8" id="KW-0406">Ion transport</keyword>
<keyword evidence="7" id="KW-0408">Iron</keyword>
<dbReference type="EMBL" id="NFZT01000007">
    <property type="protein sequence ID" value="OWV31845.1"/>
    <property type="molecule type" value="Genomic_DNA"/>
</dbReference>
<evidence type="ECO:0000256" key="3">
    <source>
        <dbReference type="ARBA" id="ARBA00022452"/>
    </source>
</evidence>
<gene>
    <name evidence="18" type="ORF">B5C34_15180</name>
</gene>
<evidence type="ECO:0000313" key="18">
    <source>
        <dbReference type="EMBL" id="OWV31845.1"/>
    </source>
</evidence>
<dbReference type="PROSITE" id="PS52016">
    <property type="entry name" value="TONB_DEPENDENT_REC_3"/>
    <property type="match status" value="1"/>
</dbReference>
<comment type="similarity">
    <text evidence="12 14">Belongs to the TonB-dependent receptor family.</text>
</comment>
<evidence type="ECO:0000256" key="8">
    <source>
        <dbReference type="ARBA" id="ARBA00023065"/>
    </source>
</evidence>
<evidence type="ECO:0000256" key="7">
    <source>
        <dbReference type="ARBA" id="ARBA00023004"/>
    </source>
</evidence>
<evidence type="ECO:0000256" key="10">
    <source>
        <dbReference type="ARBA" id="ARBA00023136"/>
    </source>
</evidence>
<feature type="domain" description="TonB-dependent receptor-like beta-barrel" evidence="16">
    <location>
        <begin position="331"/>
        <end position="885"/>
    </location>
</feature>
<dbReference type="GO" id="GO:0009279">
    <property type="term" value="C:cell outer membrane"/>
    <property type="evidence" value="ECO:0007669"/>
    <property type="project" value="UniProtKB-SubCell"/>
</dbReference>
<protein>
    <submittedName>
        <fullName evidence="18">TonB-dependent receptor</fullName>
    </submittedName>
</protein>
<feature type="domain" description="TonB-dependent receptor plug" evidence="17">
    <location>
        <begin position="68"/>
        <end position="175"/>
    </location>
</feature>
<dbReference type="Pfam" id="PF00593">
    <property type="entry name" value="TonB_dep_Rec_b-barrel"/>
    <property type="match status" value="1"/>
</dbReference>
<dbReference type="Pfam" id="PF07715">
    <property type="entry name" value="Plug"/>
    <property type="match status" value="1"/>
</dbReference>
<evidence type="ECO:0000256" key="9">
    <source>
        <dbReference type="ARBA" id="ARBA00023077"/>
    </source>
</evidence>
<accession>A0A219B0J4</accession>
<feature type="chain" id="PRO_5012916999" evidence="15">
    <location>
        <begin position="24"/>
        <end position="925"/>
    </location>
</feature>
<dbReference type="GO" id="GO:0006826">
    <property type="term" value="P:iron ion transport"/>
    <property type="evidence" value="ECO:0007669"/>
    <property type="project" value="UniProtKB-KW"/>
</dbReference>
<dbReference type="PROSITE" id="PS01156">
    <property type="entry name" value="TONB_DEPENDENT_REC_2"/>
    <property type="match status" value="1"/>
</dbReference>
<keyword evidence="11 12" id="KW-0998">Cell outer membrane</keyword>
<keyword evidence="2 12" id="KW-0813">Transport</keyword>